<dbReference type="InterPro" id="IPR044855">
    <property type="entry name" value="CoA-Trfase_III_dom3_sf"/>
</dbReference>
<dbReference type="Gene3D" id="3.40.50.10540">
    <property type="entry name" value="Crotonobetainyl-coa:carnitine coa-transferase, domain 1"/>
    <property type="match status" value="1"/>
</dbReference>
<dbReference type="GO" id="GO:0008410">
    <property type="term" value="F:CoA-transferase activity"/>
    <property type="evidence" value="ECO:0007669"/>
    <property type="project" value="TreeGrafter"/>
</dbReference>
<evidence type="ECO:0000256" key="1">
    <source>
        <dbReference type="ARBA" id="ARBA00022679"/>
    </source>
</evidence>
<dbReference type="Pfam" id="PF02515">
    <property type="entry name" value="CoA_transf_3"/>
    <property type="match status" value="1"/>
</dbReference>
<dbReference type="PANTHER" id="PTHR48207:SF4">
    <property type="entry name" value="BLL6097 PROTEIN"/>
    <property type="match status" value="1"/>
</dbReference>
<dbReference type="InterPro" id="IPR023606">
    <property type="entry name" value="CoA-Trfase_III_dom_1_sf"/>
</dbReference>
<gene>
    <name evidence="2" type="ORF">BAU08_13540</name>
</gene>
<dbReference type="AlphaFoldDB" id="A0A193G4L8"/>
<dbReference type="Gene3D" id="3.30.1540.10">
    <property type="entry name" value="formyl-coa transferase, domain 3"/>
    <property type="match status" value="1"/>
</dbReference>
<keyword evidence="1 2" id="KW-0808">Transferase</keyword>
<protein>
    <submittedName>
        <fullName evidence="2">CoA-transferase</fullName>
    </submittedName>
</protein>
<dbReference type="STRING" id="463025.BAU08_13540"/>
<name>A0A193G4L8_9BORD</name>
<organism evidence="2 3">
    <name type="scientific">Bordetella bronchialis</name>
    <dbReference type="NCBI Taxonomy" id="463025"/>
    <lineage>
        <taxon>Bacteria</taxon>
        <taxon>Pseudomonadati</taxon>
        <taxon>Pseudomonadota</taxon>
        <taxon>Betaproteobacteria</taxon>
        <taxon>Burkholderiales</taxon>
        <taxon>Alcaligenaceae</taxon>
        <taxon>Bordetella</taxon>
    </lineage>
</organism>
<evidence type="ECO:0000313" key="2">
    <source>
        <dbReference type="EMBL" id="ANN74785.1"/>
    </source>
</evidence>
<dbReference type="PANTHER" id="PTHR48207">
    <property type="entry name" value="SUCCINATE--HYDROXYMETHYLGLUTARATE COA-TRANSFERASE"/>
    <property type="match status" value="1"/>
</dbReference>
<dbReference type="InterPro" id="IPR003673">
    <property type="entry name" value="CoA-Trfase_fam_III"/>
</dbReference>
<sequence>MEERNTPAPGKGALAGMRVIELSQIMAGPTCGMMLADLGADVIKVEKLDGGDDARQYRDPQVNGVSMPFLMLNRNKRAIALDLKHPEGKAVLMRLLRDADVITENFRKGTMEKLGLGYEDLRRENPGLIYCSVSGYGSTGPYADKGGFDLIAQGFSGLMSITGEPGGPPLRTGNSVADINAGLLAAFGVLAAYQHKQRTGEGQRVETSLLEASLQQLYWHAAIYFGSGVSPGPSGSAHVLTAPYQAFPTATTWIIIGGANEKNWARIAQTLGQPQWIEDPRFAFNRDRMANREELTRLISAILVQRPAEHWLAELDRAGVPAGPVHSVGEALSHPQTLARDMVVEQEHPQAGKIRTVGMPVKFSATPAHYHRAAPRLGEDTRAILAEHGYDAARIQALLDAGVVREVAGAA</sequence>
<evidence type="ECO:0000313" key="3">
    <source>
        <dbReference type="Proteomes" id="UP000092213"/>
    </source>
</evidence>
<dbReference type="InterPro" id="IPR050483">
    <property type="entry name" value="CoA-transferase_III_domain"/>
</dbReference>
<dbReference type="Proteomes" id="UP000092213">
    <property type="component" value="Chromosome"/>
</dbReference>
<accession>A0A193G4L8</accession>
<proteinExistence type="predicted"/>
<dbReference type="SUPFAM" id="SSF89796">
    <property type="entry name" value="CoA-transferase family III (CaiB/BaiF)"/>
    <property type="match status" value="1"/>
</dbReference>
<dbReference type="EMBL" id="CP016171">
    <property type="protein sequence ID" value="ANN74785.1"/>
    <property type="molecule type" value="Genomic_DNA"/>
</dbReference>
<reference evidence="2 3" key="1">
    <citation type="submission" date="2016-06" db="EMBL/GenBank/DDBJ databases">
        <title>Complete genome sequences of Bordetella bronchialis and Bordetella flabilis.</title>
        <authorList>
            <person name="LiPuma J.J."/>
            <person name="Spilker T."/>
        </authorList>
    </citation>
    <scope>NUCLEOTIDE SEQUENCE [LARGE SCALE GENOMIC DNA]</scope>
    <source>
        <strain evidence="2 3">AU17976</strain>
    </source>
</reference>